<evidence type="ECO:0000313" key="2">
    <source>
        <dbReference type="EMBL" id="BCB76254.1"/>
    </source>
</evidence>
<gene>
    <name evidence="2" type="ORF">Pflav_026640</name>
</gene>
<dbReference type="AlphaFoldDB" id="A0A6F8XQZ1"/>
<dbReference type="EMBL" id="AP022870">
    <property type="protein sequence ID" value="BCB76254.1"/>
    <property type="molecule type" value="Genomic_DNA"/>
</dbReference>
<keyword evidence="3" id="KW-1185">Reference proteome</keyword>
<reference evidence="2 3" key="1">
    <citation type="submission" date="2020-03" db="EMBL/GenBank/DDBJ databases">
        <title>Whole genome shotgun sequence of Phytohabitans flavus NBRC 107702.</title>
        <authorList>
            <person name="Komaki H."/>
            <person name="Tamura T."/>
        </authorList>
    </citation>
    <scope>NUCLEOTIDE SEQUENCE [LARGE SCALE GENOMIC DNA]</scope>
    <source>
        <strain evidence="2 3">NBRC 107702</strain>
    </source>
</reference>
<dbReference type="Proteomes" id="UP000502508">
    <property type="component" value="Chromosome"/>
</dbReference>
<protein>
    <submittedName>
        <fullName evidence="2">Uncharacterized protein</fullName>
    </submittedName>
</protein>
<feature type="region of interest" description="Disordered" evidence="1">
    <location>
        <begin position="1"/>
        <end position="28"/>
    </location>
</feature>
<dbReference type="KEGG" id="pfla:Pflav_026640"/>
<feature type="compositionally biased region" description="Basic and acidic residues" evidence="1">
    <location>
        <begin position="15"/>
        <end position="28"/>
    </location>
</feature>
<proteinExistence type="predicted"/>
<organism evidence="2 3">
    <name type="scientific">Phytohabitans flavus</name>
    <dbReference type="NCBI Taxonomy" id="1076124"/>
    <lineage>
        <taxon>Bacteria</taxon>
        <taxon>Bacillati</taxon>
        <taxon>Actinomycetota</taxon>
        <taxon>Actinomycetes</taxon>
        <taxon>Micromonosporales</taxon>
        <taxon>Micromonosporaceae</taxon>
    </lineage>
</organism>
<reference evidence="2 3" key="2">
    <citation type="submission" date="2020-03" db="EMBL/GenBank/DDBJ databases">
        <authorList>
            <person name="Ichikawa N."/>
            <person name="Kimura A."/>
            <person name="Kitahashi Y."/>
            <person name="Uohara A."/>
        </authorList>
    </citation>
    <scope>NUCLEOTIDE SEQUENCE [LARGE SCALE GENOMIC DNA]</scope>
    <source>
        <strain evidence="2 3">NBRC 107702</strain>
    </source>
</reference>
<evidence type="ECO:0000256" key="1">
    <source>
        <dbReference type="SAM" id="MobiDB-lite"/>
    </source>
</evidence>
<name>A0A6F8XQZ1_9ACTN</name>
<dbReference type="RefSeq" id="WP_173036349.1">
    <property type="nucleotide sequence ID" value="NZ_AP022870.1"/>
</dbReference>
<evidence type="ECO:0000313" key="3">
    <source>
        <dbReference type="Proteomes" id="UP000502508"/>
    </source>
</evidence>
<sequence>MRAETDDGSQLLKTMGEKALEAQEEGRGLVRTRLTSALPVGDDPGVHVRGEVR</sequence>
<accession>A0A6F8XQZ1</accession>